<keyword evidence="9" id="KW-1185">Reference proteome</keyword>
<accession>A0A1E5CDF3</accession>
<feature type="coiled-coil region" evidence="5">
    <location>
        <begin position="214"/>
        <end position="241"/>
    </location>
</feature>
<keyword evidence="4" id="KW-0233">DNA recombination</keyword>
<organism evidence="8 9">
    <name type="scientific">Enterovibrio norvegicus FF-454</name>
    <dbReference type="NCBI Taxonomy" id="1185651"/>
    <lineage>
        <taxon>Bacteria</taxon>
        <taxon>Pseudomonadati</taxon>
        <taxon>Pseudomonadota</taxon>
        <taxon>Gammaproteobacteria</taxon>
        <taxon>Vibrionales</taxon>
        <taxon>Vibrionaceae</taxon>
        <taxon>Enterovibrio</taxon>
    </lineage>
</organism>
<protein>
    <submittedName>
        <fullName evidence="8">Recombinase RmuC</fullName>
    </submittedName>
</protein>
<evidence type="ECO:0000256" key="3">
    <source>
        <dbReference type="ARBA" id="ARBA00023054"/>
    </source>
</evidence>
<evidence type="ECO:0000256" key="6">
    <source>
        <dbReference type="SAM" id="MobiDB-lite"/>
    </source>
</evidence>
<evidence type="ECO:0000256" key="4">
    <source>
        <dbReference type="ARBA" id="ARBA00023172"/>
    </source>
</evidence>
<evidence type="ECO:0000313" key="8">
    <source>
        <dbReference type="EMBL" id="OEE63554.1"/>
    </source>
</evidence>
<dbReference type="AlphaFoldDB" id="A0A1E5CDF3"/>
<comment type="function">
    <text evidence="1">Involved in DNA recombination.</text>
</comment>
<keyword evidence="7" id="KW-0812">Transmembrane</keyword>
<dbReference type="PANTHER" id="PTHR30563:SF0">
    <property type="entry name" value="DNA RECOMBINATION PROTEIN RMUC"/>
    <property type="match status" value="1"/>
</dbReference>
<dbReference type="GO" id="GO:0006310">
    <property type="term" value="P:DNA recombination"/>
    <property type="evidence" value="ECO:0007669"/>
    <property type="project" value="UniProtKB-KW"/>
</dbReference>
<feature type="region of interest" description="Disordered" evidence="6">
    <location>
        <begin position="485"/>
        <end position="513"/>
    </location>
</feature>
<evidence type="ECO:0000256" key="7">
    <source>
        <dbReference type="SAM" id="Phobius"/>
    </source>
</evidence>
<dbReference type="Proteomes" id="UP000095039">
    <property type="component" value="Unassembled WGS sequence"/>
</dbReference>
<dbReference type="InterPro" id="IPR003798">
    <property type="entry name" value="DNA_recombination_RmuC"/>
</dbReference>
<gene>
    <name evidence="8" type="ORF">A1OK_06785</name>
</gene>
<keyword evidence="7" id="KW-1133">Transmembrane helix</keyword>
<comment type="similarity">
    <text evidence="2">Belongs to the RmuC family.</text>
</comment>
<keyword evidence="3 5" id="KW-0175">Coiled coil</keyword>
<feature type="transmembrane region" description="Helical" evidence="7">
    <location>
        <begin position="12"/>
        <end position="30"/>
    </location>
</feature>
<keyword evidence="7" id="KW-0472">Membrane</keyword>
<evidence type="ECO:0000313" key="9">
    <source>
        <dbReference type="Proteomes" id="UP000095039"/>
    </source>
</evidence>
<sequence length="513" mass="58359">MQIESLFSDGMIWLAAAIGAGLTFIVSAVYHRMAQRNLRDLHMQQREADEKLSCAAIERLQTENTSLQGELDELDLDRDRLSAELRLQYGRLAAAAEKLRQMDALRAEKVQLTETLDSLRDHKAALELSLREQQTRTEEQLEAADEKIRLLESAEERLRVQFESLANKVFDHKTRTVDEQNRQSLDSLLGPLKSQLEGFHKQVSDSFGEQAKERHTLIHEIKSLQKLNEDMTREAVNLTQALKGDNKQQGNWGEVVLARVLEESGLRDGYEYQTQVSLENEEGKRYQPDVIVRLPQEKDVVIDAKMVLVAYERYFHADTVAEKDSALREHVAAIRGHIRGLGRKDYHQLHGVHSLDYVLMFIPIEPAFQIALEAEPSLIREALDHNIMLVSPTTLLVALRTINNLWRYEHQNQNARLIADKAAKLYDKIRLFVADVEVLGAALDKAGDSYHSALNKLSTGRGNILRQVEGFKSLGVEVKRDISPTMLKRDTSEESEQNEDVVTLPVSRESSDR</sequence>
<reference evidence="8 9" key="1">
    <citation type="journal article" date="2012" name="Science">
        <title>Ecological populations of bacteria act as socially cohesive units of antibiotic production and resistance.</title>
        <authorList>
            <person name="Cordero O.X."/>
            <person name="Wildschutte H."/>
            <person name="Kirkup B."/>
            <person name="Proehl S."/>
            <person name="Ngo L."/>
            <person name="Hussain F."/>
            <person name="Le Roux F."/>
            <person name="Mincer T."/>
            <person name="Polz M.F."/>
        </authorList>
    </citation>
    <scope>NUCLEOTIDE SEQUENCE [LARGE SCALE GENOMIC DNA]</scope>
    <source>
        <strain evidence="8 9">FF-454</strain>
    </source>
</reference>
<name>A0A1E5CDF3_9GAMM</name>
<dbReference type="RefSeq" id="WP_016959507.1">
    <property type="nucleotide sequence ID" value="NZ_AJWN02000021.1"/>
</dbReference>
<dbReference type="EMBL" id="AJWN02000021">
    <property type="protein sequence ID" value="OEE63554.1"/>
    <property type="molecule type" value="Genomic_DNA"/>
</dbReference>
<dbReference type="PANTHER" id="PTHR30563">
    <property type="entry name" value="DNA RECOMBINATION PROTEIN RMUC"/>
    <property type="match status" value="1"/>
</dbReference>
<evidence type="ECO:0000256" key="1">
    <source>
        <dbReference type="ARBA" id="ARBA00003416"/>
    </source>
</evidence>
<evidence type="ECO:0000256" key="5">
    <source>
        <dbReference type="SAM" id="Coils"/>
    </source>
</evidence>
<proteinExistence type="inferred from homology"/>
<comment type="caution">
    <text evidence="8">The sequence shown here is derived from an EMBL/GenBank/DDBJ whole genome shotgun (WGS) entry which is preliminary data.</text>
</comment>
<feature type="coiled-coil region" evidence="5">
    <location>
        <begin position="57"/>
        <end position="161"/>
    </location>
</feature>
<evidence type="ECO:0000256" key="2">
    <source>
        <dbReference type="ARBA" id="ARBA00009840"/>
    </source>
</evidence>
<dbReference type="Pfam" id="PF02646">
    <property type="entry name" value="RmuC"/>
    <property type="match status" value="1"/>
</dbReference>